<name>A0A4R2IN29_9ACTN</name>
<proteinExistence type="predicted"/>
<organism evidence="1 2">
    <name type="scientific">Kribbella antiqua</name>
    <dbReference type="NCBI Taxonomy" id="2512217"/>
    <lineage>
        <taxon>Bacteria</taxon>
        <taxon>Bacillati</taxon>
        <taxon>Actinomycetota</taxon>
        <taxon>Actinomycetes</taxon>
        <taxon>Propionibacteriales</taxon>
        <taxon>Kribbellaceae</taxon>
        <taxon>Kribbella</taxon>
    </lineage>
</organism>
<dbReference type="Proteomes" id="UP000295573">
    <property type="component" value="Unassembled WGS sequence"/>
</dbReference>
<accession>A0A4R2IN29</accession>
<evidence type="ECO:0000313" key="1">
    <source>
        <dbReference type="EMBL" id="TCO45982.1"/>
    </source>
</evidence>
<sequence length="144" mass="16738">MASALAFTAQVTQLRSQHKWSRQEAEASWQREREARLFERRRNASTEFLSTYERYYAVFFPYVWDLDRTIPPPDYDTFDELSERVSTVEIYGSIAVADRAHELVSSLSKWTNIRADEREGAEKALHEARKRFTAAARADLGVSQ</sequence>
<dbReference type="EMBL" id="SLWR01000007">
    <property type="protein sequence ID" value="TCO45982.1"/>
    <property type="molecule type" value="Genomic_DNA"/>
</dbReference>
<comment type="caution">
    <text evidence="1">The sequence shown here is derived from an EMBL/GenBank/DDBJ whole genome shotgun (WGS) entry which is preliminary data.</text>
</comment>
<reference evidence="1 2" key="1">
    <citation type="journal article" date="2015" name="Stand. Genomic Sci.">
        <title>Genomic Encyclopedia of Bacterial and Archaeal Type Strains, Phase III: the genomes of soil and plant-associated and newly described type strains.</title>
        <authorList>
            <person name="Whitman W.B."/>
            <person name="Woyke T."/>
            <person name="Klenk H.P."/>
            <person name="Zhou Y."/>
            <person name="Lilburn T.G."/>
            <person name="Beck B.J."/>
            <person name="De Vos P."/>
            <person name="Vandamme P."/>
            <person name="Eisen J.A."/>
            <person name="Garrity G."/>
            <person name="Hugenholtz P."/>
            <person name="Kyrpides N.C."/>
        </authorList>
    </citation>
    <scope>NUCLEOTIDE SEQUENCE [LARGE SCALE GENOMIC DNA]</scope>
    <source>
        <strain evidence="1 2">VKM Ac-2541</strain>
    </source>
</reference>
<dbReference type="AlphaFoldDB" id="A0A4R2IN29"/>
<protein>
    <submittedName>
        <fullName evidence="1">Uncharacterized protein</fullName>
    </submittedName>
</protein>
<evidence type="ECO:0000313" key="2">
    <source>
        <dbReference type="Proteomes" id="UP000295573"/>
    </source>
</evidence>
<keyword evidence="2" id="KW-1185">Reference proteome</keyword>
<gene>
    <name evidence="1" type="ORF">EV646_1071</name>
</gene>